<accession>A0A507B5K9</accession>
<dbReference type="RefSeq" id="XP_030994042.1">
    <property type="nucleotide sequence ID" value="XM_031141670.1"/>
</dbReference>
<evidence type="ECO:0000256" key="7">
    <source>
        <dbReference type="SAM" id="Phobius"/>
    </source>
</evidence>
<feature type="transmembrane region" description="Helical" evidence="7">
    <location>
        <begin position="140"/>
        <end position="163"/>
    </location>
</feature>
<protein>
    <recommendedName>
        <fullName evidence="8">Major facilitator superfamily (MFS) profile domain-containing protein</fullName>
    </recommendedName>
</protein>
<keyword evidence="10" id="KW-1185">Reference proteome</keyword>
<dbReference type="GeneID" id="41974425"/>
<keyword evidence="5 7" id="KW-0472">Membrane</keyword>
<feature type="transmembrane region" description="Helical" evidence="7">
    <location>
        <begin position="281"/>
        <end position="305"/>
    </location>
</feature>
<name>A0A507B5K9_9PEZI</name>
<evidence type="ECO:0000256" key="4">
    <source>
        <dbReference type="ARBA" id="ARBA00022989"/>
    </source>
</evidence>
<dbReference type="Pfam" id="PF07690">
    <property type="entry name" value="MFS_1"/>
    <property type="match status" value="1"/>
</dbReference>
<evidence type="ECO:0000256" key="5">
    <source>
        <dbReference type="ARBA" id="ARBA00023136"/>
    </source>
</evidence>
<dbReference type="FunFam" id="1.20.1250.20:FF:000013">
    <property type="entry name" value="MFS general substrate transporter"/>
    <property type="match status" value="1"/>
</dbReference>
<dbReference type="PROSITE" id="PS50850">
    <property type="entry name" value="MFS"/>
    <property type="match status" value="1"/>
</dbReference>
<evidence type="ECO:0000256" key="2">
    <source>
        <dbReference type="ARBA" id="ARBA00022448"/>
    </source>
</evidence>
<keyword evidence="2" id="KW-0813">Transport</keyword>
<dbReference type="Proteomes" id="UP000319257">
    <property type="component" value="Unassembled WGS sequence"/>
</dbReference>
<feature type="transmembrane region" description="Helical" evidence="7">
    <location>
        <begin position="437"/>
        <end position="459"/>
    </location>
</feature>
<feature type="transmembrane region" description="Helical" evidence="7">
    <location>
        <begin position="405"/>
        <end position="425"/>
    </location>
</feature>
<sequence>MASINDMKDRAMHVEGSTKPEDDVAAGTIAASTTVIERRITRKTDWRLVPILAALYTISLIDRTNLGGARISGIDQDIGLDIGNRYSVVVLVFYVSYVFFELPSNILLKKFGAANWLGFLGLAFGLVTIGIGLSKNYATLVVLRVMLGTMEAGIFPGCIYLISSWYRRYEVSKRIAFFFTISSFLSAFANIMAYGFTQISSQPERHGWKWIFIVQGSITCAIAILTKLIVIDFPESKRNKFLAPEEKDILISRLVQERGEAEGGKITPAVLKEVAKKWHAWALAFIYMGGSTGLYGILFFLPLILRKGLGYSQVASFCLTAPPAAFGLLCSLAISWASDKYRVRGPFVILSCSLGIVGFAMTGFLTAPTPRYVGAFLGQAGTTSLIPISLAWGQNNIQGDAQKSVMSIIQVFNAGVGGIYSALVFRQQDAPAYIPGLAASGALLLAGALLTVVCSFIFWRANKKADRGELVIDGNAEFRYTW</sequence>
<organism evidence="9 10">
    <name type="scientific">Thyridium curvatum</name>
    <dbReference type="NCBI Taxonomy" id="1093900"/>
    <lineage>
        <taxon>Eukaryota</taxon>
        <taxon>Fungi</taxon>
        <taxon>Dikarya</taxon>
        <taxon>Ascomycota</taxon>
        <taxon>Pezizomycotina</taxon>
        <taxon>Sordariomycetes</taxon>
        <taxon>Sordariomycetidae</taxon>
        <taxon>Thyridiales</taxon>
        <taxon>Thyridiaceae</taxon>
        <taxon>Thyridium</taxon>
    </lineage>
</organism>
<evidence type="ECO:0000313" key="9">
    <source>
        <dbReference type="EMBL" id="TPX12331.1"/>
    </source>
</evidence>
<evidence type="ECO:0000256" key="6">
    <source>
        <dbReference type="SAM" id="MobiDB-lite"/>
    </source>
</evidence>
<dbReference type="GO" id="GO:0016020">
    <property type="term" value="C:membrane"/>
    <property type="evidence" value="ECO:0007669"/>
    <property type="project" value="UniProtKB-SubCell"/>
</dbReference>
<dbReference type="PANTHER" id="PTHR43791">
    <property type="entry name" value="PERMEASE-RELATED"/>
    <property type="match status" value="1"/>
</dbReference>
<feature type="transmembrane region" description="Helical" evidence="7">
    <location>
        <begin position="208"/>
        <end position="230"/>
    </location>
</feature>
<dbReference type="PANTHER" id="PTHR43791:SF3">
    <property type="entry name" value="MAJOR FACILITATOR SUPERFAMILY (MFS) PROFILE DOMAIN-CONTAINING PROTEIN"/>
    <property type="match status" value="1"/>
</dbReference>
<feature type="domain" description="Major facilitator superfamily (MFS) profile" evidence="8">
    <location>
        <begin position="48"/>
        <end position="465"/>
    </location>
</feature>
<evidence type="ECO:0000256" key="1">
    <source>
        <dbReference type="ARBA" id="ARBA00004141"/>
    </source>
</evidence>
<comment type="caution">
    <text evidence="9">The sequence shown here is derived from an EMBL/GenBank/DDBJ whole genome shotgun (WGS) entry which is preliminary data.</text>
</comment>
<feature type="transmembrane region" description="Helical" evidence="7">
    <location>
        <begin position="372"/>
        <end position="393"/>
    </location>
</feature>
<feature type="transmembrane region" description="Helical" evidence="7">
    <location>
        <begin position="175"/>
        <end position="196"/>
    </location>
</feature>
<feature type="transmembrane region" description="Helical" evidence="7">
    <location>
        <begin position="347"/>
        <end position="366"/>
    </location>
</feature>
<keyword evidence="3 7" id="KW-0812">Transmembrane</keyword>
<feature type="transmembrane region" description="Helical" evidence="7">
    <location>
        <begin position="86"/>
        <end position="102"/>
    </location>
</feature>
<dbReference type="SUPFAM" id="SSF103473">
    <property type="entry name" value="MFS general substrate transporter"/>
    <property type="match status" value="1"/>
</dbReference>
<feature type="transmembrane region" description="Helical" evidence="7">
    <location>
        <begin position="48"/>
        <end position="66"/>
    </location>
</feature>
<feature type="transmembrane region" description="Helical" evidence="7">
    <location>
        <begin position="311"/>
        <end position="335"/>
    </location>
</feature>
<dbReference type="FunFam" id="1.20.1250.20:FF:000018">
    <property type="entry name" value="MFS transporter permease"/>
    <property type="match status" value="1"/>
</dbReference>
<dbReference type="InParanoid" id="A0A507B5K9"/>
<evidence type="ECO:0000259" key="8">
    <source>
        <dbReference type="PROSITE" id="PS50850"/>
    </source>
</evidence>
<dbReference type="GO" id="GO:0022857">
    <property type="term" value="F:transmembrane transporter activity"/>
    <property type="evidence" value="ECO:0007669"/>
    <property type="project" value="InterPro"/>
</dbReference>
<feature type="transmembrane region" description="Helical" evidence="7">
    <location>
        <begin position="114"/>
        <end position="134"/>
    </location>
</feature>
<proteinExistence type="predicted"/>
<feature type="region of interest" description="Disordered" evidence="6">
    <location>
        <begin position="1"/>
        <end position="20"/>
    </location>
</feature>
<dbReference type="AlphaFoldDB" id="A0A507B5K9"/>
<dbReference type="OrthoDB" id="3639251at2759"/>
<dbReference type="Gene3D" id="1.20.1250.20">
    <property type="entry name" value="MFS general substrate transporter like domains"/>
    <property type="match status" value="2"/>
</dbReference>
<evidence type="ECO:0000313" key="10">
    <source>
        <dbReference type="Proteomes" id="UP000319257"/>
    </source>
</evidence>
<dbReference type="EMBL" id="SKBQ01000041">
    <property type="protein sequence ID" value="TPX12331.1"/>
    <property type="molecule type" value="Genomic_DNA"/>
</dbReference>
<gene>
    <name evidence="9" type="ORF">E0L32_006978</name>
</gene>
<evidence type="ECO:0000256" key="3">
    <source>
        <dbReference type="ARBA" id="ARBA00022692"/>
    </source>
</evidence>
<comment type="subcellular location">
    <subcellularLocation>
        <location evidence="1">Membrane</location>
        <topology evidence="1">Multi-pass membrane protein</topology>
    </subcellularLocation>
</comment>
<dbReference type="InterPro" id="IPR020846">
    <property type="entry name" value="MFS_dom"/>
</dbReference>
<dbReference type="InterPro" id="IPR036259">
    <property type="entry name" value="MFS_trans_sf"/>
</dbReference>
<keyword evidence="4 7" id="KW-1133">Transmembrane helix</keyword>
<dbReference type="InterPro" id="IPR011701">
    <property type="entry name" value="MFS"/>
</dbReference>
<reference evidence="9 10" key="1">
    <citation type="submission" date="2019-06" db="EMBL/GenBank/DDBJ databases">
        <title>Draft genome sequence of the filamentous fungus Phialemoniopsis curvata isolated from diesel fuel.</title>
        <authorList>
            <person name="Varaljay V.A."/>
            <person name="Lyon W.J."/>
            <person name="Crouch A.L."/>
            <person name="Drake C.E."/>
            <person name="Hollomon J.M."/>
            <person name="Nadeau L.J."/>
            <person name="Nunn H.S."/>
            <person name="Stevenson B.S."/>
            <person name="Bojanowski C.L."/>
            <person name="Crookes-Goodson W.J."/>
        </authorList>
    </citation>
    <scope>NUCLEOTIDE SEQUENCE [LARGE SCALE GENOMIC DNA]</scope>
    <source>
        <strain evidence="9 10">D216</strain>
    </source>
</reference>